<keyword evidence="4 7" id="KW-0560">Oxidoreductase</keyword>
<dbReference type="SUPFAM" id="SSF48264">
    <property type="entry name" value="Cytochrome P450"/>
    <property type="match status" value="1"/>
</dbReference>
<gene>
    <name evidence="8" type="ORF">U9M48_004114</name>
</gene>
<dbReference type="InterPro" id="IPR017972">
    <property type="entry name" value="Cyt_P450_CS"/>
</dbReference>
<evidence type="ECO:0000313" key="9">
    <source>
        <dbReference type="Proteomes" id="UP001341281"/>
    </source>
</evidence>
<dbReference type="PANTHER" id="PTHR24286">
    <property type="entry name" value="CYTOCHROME P450 26"/>
    <property type="match status" value="1"/>
</dbReference>
<dbReference type="InterPro" id="IPR036396">
    <property type="entry name" value="Cyt_P450_sf"/>
</dbReference>
<keyword evidence="9" id="KW-1185">Reference proteome</keyword>
<sequence>MFLMAFIVLIAALLALVVLHLVTKKHNSYLAYKLPPGNLGIPVIGQTFSLLQALRTNTDDQWFRTRIKKYGPVSKMLVLGSPTVLLAGPAANHFIFTNEDLILTQTRALRSLLRRSILTLTGDELKQVRSVVQGYLRPEMVRRYVHKIDEEVRRQIKVNWVGRDTVTVLPMARNLTLGVICSVVFSEDAAAIVEAHGSDFQLLGDAILSFPVNIPFTRFGKGMRASANIRKTIRRIVQRREESLLHQGCIVSSTDFITYMLILRSKGVHLLTSEDIVDNVMGLIMGAHGTTSALITFMIRQLANEPDVLARIAEEQDHIADSKGIRNALTWEDVSKMKYTWRVAMETLRIVPPVFGSFRTATKDVKYQGHHIPKGWKVFAAQSITHLDSRFFNEHTKFDPCRFENRSSIPPYSFLPFGGGPRMCPGTEFTRVESMVVMHYIVRQFRWRLRHKDEPYMKDPKPIPVFGLPVELELRNPSTTVEA</sequence>
<evidence type="ECO:0000256" key="7">
    <source>
        <dbReference type="RuleBase" id="RU000461"/>
    </source>
</evidence>
<comment type="similarity">
    <text evidence="2 7">Belongs to the cytochrome P450 family.</text>
</comment>
<evidence type="ECO:0000256" key="6">
    <source>
        <dbReference type="PIRSR" id="PIRSR602401-1"/>
    </source>
</evidence>
<dbReference type="GO" id="GO:0004497">
    <property type="term" value="F:monooxygenase activity"/>
    <property type="evidence" value="ECO:0007669"/>
    <property type="project" value="UniProtKB-KW"/>
</dbReference>
<dbReference type="GO" id="GO:0005506">
    <property type="term" value="F:iron ion binding"/>
    <property type="evidence" value="ECO:0007669"/>
    <property type="project" value="InterPro"/>
</dbReference>
<dbReference type="PRINTS" id="PR00463">
    <property type="entry name" value="EP450I"/>
</dbReference>
<dbReference type="EMBL" id="CP144745">
    <property type="protein sequence ID" value="WVZ53128.1"/>
    <property type="molecule type" value="Genomic_DNA"/>
</dbReference>
<dbReference type="InterPro" id="IPR001128">
    <property type="entry name" value="Cyt_P450"/>
</dbReference>
<dbReference type="CDD" id="cd11043">
    <property type="entry name" value="CYP90-like"/>
    <property type="match status" value="1"/>
</dbReference>
<dbReference type="GO" id="GO:0016705">
    <property type="term" value="F:oxidoreductase activity, acting on paired donors, with incorporation or reduction of molecular oxygen"/>
    <property type="evidence" value="ECO:0007669"/>
    <property type="project" value="InterPro"/>
</dbReference>
<evidence type="ECO:0000256" key="2">
    <source>
        <dbReference type="ARBA" id="ARBA00010617"/>
    </source>
</evidence>
<dbReference type="Gene3D" id="1.10.630.10">
    <property type="entry name" value="Cytochrome P450"/>
    <property type="match status" value="1"/>
</dbReference>
<dbReference type="PRINTS" id="PR00385">
    <property type="entry name" value="P450"/>
</dbReference>
<reference evidence="8 9" key="1">
    <citation type="submission" date="2024-02" db="EMBL/GenBank/DDBJ databases">
        <title>High-quality chromosome-scale genome assembly of Pensacola bahiagrass (Paspalum notatum Flugge var. saurae).</title>
        <authorList>
            <person name="Vega J.M."/>
            <person name="Podio M."/>
            <person name="Orjuela J."/>
            <person name="Siena L.A."/>
            <person name="Pessino S.C."/>
            <person name="Combes M.C."/>
            <person name="Mariac C."/>
            <person name="Albertini E."/>
            <person name="Pupilli F."/>
            <person name="Ortiz J.P.A."/>
            <person name="Leblanc O."/>
        </authorList>
    </citation>
    <scope>NUCLEOTIDE SEQUENCE [LARGE SCALE GENOMIC DNA]</scope>
    <source>
        <strain evidence="8">R1</strain>
        <tissue evidence="8">Leaf</tissue>
    </source>
</reference>
<dbReference type="InterPro" id="IPR002401">
    <property type="entry name" value="Cyt_P450_E_grp-I"/>
</dbReference>
<dbReference type="FunFam" id="1.10.630.10:FF:000022">
    <property type="entry name" value="Taxadiene 5-alpha hydroxylase"/>
    <property type="match status" value="1"/>
</dbReference>
<evidence type="ECO:0008006" key="10">
    <source>
        <dbReference type="Google" id="ProtNLM"/>
    </source>
</evidence>
<dbReference type="Pfam" id="PF00067">
    <property type="entry name" value="p450"/>
    <property type="match status" value="1"/>
</dbReference>
<evidence type="ECO:0000256" key="4">
    <source>
        <dbReference type="ARBA" id="ARBA00023002"/>
    </source>
</evidence>
<evidence type="ECO:0000313" key="8">
    <source>
        <dbReference type="EMBL" id="WVZ53128.1"/>
    </source>
</evidence>
<keyword evidence="5 6" id="KW-0408">Iron</keyword>
<evidence type="ECO:0000256" key="5">
    <source>
        <dbReference type="ARBA" id="ARBA00023004"/>
    </source>
</evidence>
<evidence type="ECO:0000256" key="3">
    <source>
        <dbReference type="ARBA" id="ARBA00022723"/>
    </source>
</evidence>
<proteinExistence type="inferred from homology"/>
<evidence type="ECO:0000256" key="1">
    <source>
        <dbReference type="ARBA" id="ARBA00001971"/>
    </source>
</evidence>
<dbReference type="AlphaFoldDB" id="A0AAQ3PSJ4"/>
<dbReference type="GO" id="GO:0020037">
    <property type="term" value="F:heme binding"/>
    <property type="evidence" value="ECO:0007669"/>
    <property type="project" value="InterPro"/>
</dbReference>
<dbReference type="GO" id="GO:0016125">
    <property type="term" value="P:sterol metabolic process"/>
    <property type="evidence" value="ECO:0007669"/>
    <property type="project" value="TreeGrafter"/>
</dbReference>
<keyword evidence="6 7" id="KW-0349">Heme</keyword>
<dbReference type="Proteomes" id="UP001341281">
    <property type="component" value="Chromosome 01"/>
</dbReference>
<keyword evidence="7" id="KW-0503">Monooxygenase</keyword>
<feature type="binding site" description="axial binding residue" evidence="6">
    <location>
        <position position="424"/>
    </location>
    <ligand>
        <name>heme</name>
        <dbReference type="ChEBI" id="CHEBI:30413"/>
    </ligand>
    <ligandPart>
        <name>Fe</name>
        <dbReference type="ChEBI" id="CHEBI:18248"/>
    </ligandPart>
</feature>
<dbReference type="PANTHER" id="PTHR24286:SF152">
    <property type="entry name" value="OS07G0519100 PROTEIN"/>
    <property type="match status" value="1"/>
</dbReference>
<protein>
    <recommendedName>
        <fullName evidence="10">Cytochrome P450</fullName>
    </recommendedName>
</protein>
<accession>A0AAQ3PSJ4</accession>
<comment type="cofactor">
    <cofactor evidence="1 6">
        <name>heme</name>
        <dbReference type="ChEBI" id="CHEBI:30413"/>
    </cofactor>
</comment>
<organism evidence="8 9">
    <name type="scientific">Paspalum notatum var. saurae</name>
    <dbReference type="NCBI Taxonomy" id="547442"/>
    <lineage>
        <taxon>Eukaryota</taxon>
        <taxon>Viridiplantae</taxon>
        <taxon>Streptophyta</taxon>
        <taxon>Embryophyta</taxon>
        <taxon>Tracheophyta</taxon>
        <taxon>Spermatophyta</taxon>
        <taxon>Magnoliopsida</taxon>
        <taxon>Liliopsida</taxon>
        <taxon>Poales</taxon>
        <taxon>Poaceae</taxon>
        <taxon>PACMAD clade</taxon>
        <taxon>Panicoideae</taxon>
        <taxon>Andropogonodae</taxon>
        <taxon>Paspaleae</taxon>
        <taxon>Paspalinae</taxon>
        <taxon>Paspalum</taxon>
    </lineage>
</organism>
<dbReference type="PROSITE" id="PS00086">
    <property type="entry name" value="CYTOCHROME_P450"/>
    <property type="match status" value="1"/>
</dbReference>
<name>A0AAQ3PSJ4_PASNO</name>
<keyword evidence="3 6" id="KW-0479">Metal-binding</keyword>